<dbReference type="RefSeq" id="WP_379708721.1">
    <property type="nucleotide sequence ID" value="NZ_JBHSCZ010000002.1"/>
</dbReference>
<feature type="domain" description="Copper-binding protein MbnP-like" evidence="1">
    <location>
        <begin position="32"/>
        <end position="237"/>
    </location>
</feature>
<dbReference type="Proteomes" id="UP001595907">
    <property type="component" value="Unassembled WGS sequence"/>
</dbReference>
<organism evidence="2 3">
    <name type="scientific">Ferruginibacter yonginensis</name>
    <dbReference type="NCBI Taxonomy" id="1310416"/>
    <lineage>
        <taxon>Bacteria</taxon>
        <taxon>Pseudomonadati</taxon>
        <taxon>Bacteroidota</taxon>
        <taxon>Chitinophagia</taxon>
        <taxon>Chitinophagales</taxon>
        <taxon>Chitinophagaceae</taxon>
        <taxon>Ferruginibacter</taxon>
    </lineage>
</organism>
<accession>A0ABV8QT83</accession>
<gene>
    <name evidence="2" type="ORF">ACFOWM_08205</name>
</gene>
<evidence type="ECO:0000313" key="2">
    <source>
        <dbReference type="EMBL" id="MFC4262855.1"/>
    </source>
</evidence>
<proteinExistence type="predicted"/>
<evidence type="ECO:0000259" key="1">
    <source>
        <dbReference type="Pfam" id="PF20243"/>
    </source>
</evidence>
<reference evidence="3" key="1">
    <citation type="journal article" date="2019" name="Int. J. Syst. Evol. Microbiol.">
        <title>The Global Catalogue of Microorganisms (GCM) 10K type strain sequencing project: providing services to taxonomists for standard genome sequencing and annotation.</title>
        <authorList>
            <consortium name="The Broad Institute Genomics Platform"/>
            <consortium name="The Broad Institute Genome Sequencing Center for Infectious Disease"/>
            <person name="Wu L."/>
            <person name="Ma J."/>
        </authorList>
    </citation>
    <scope>NUCLEOTIDE SEQUENCE [LARGE SCALE GENOMIC DNA]</scope>
    <source>
        <strain evidence="3">CECT 8289</strain>
    </source>
</reference>
<comment type="caution">
    <text evidence="2">The sequence shown here is derived from an EMBL/GenBank/DDBJ whole genome shotgun (WGS) entry which is preliminary data.</text>
</comment>
<evidence type="ECO:0000313" key="3">
    <source>
        <dbReference type="Proteomes" id="UP001595907"/>
    </source>
</evidence>
<name>A0ABV8QT83_9BACT</name>
<dbReference type="EMBL" id="JBHSCZ010000002">
    <property type="protein sequence ID" value="MFC4262855.1"/>
    <property type="molecule type" value="Genomic_DNA"/>
</dbReference>
<keyword evidence="3" id="KW-1185">Reference proteome</keyword>
<dbReference type="InterPro" id="IPR046863">
    <property type="entry name" value="MbnP-like_dom"/>
</dbReference>
<dbReference type="PROSITE" id="PS51257">
    <property type="entry name" value="PROKAR_LIPOPROTEIN"/>
    <property type="match status" value="1"/>
</dbReference>
<sequence>MKKLFFVAIAATSLFTSCKKTDTPISTDMNATGKIAVEFDNVVGASDLQLNTGTYTNASNESFKVTTLKYFVSNFSFTKTDGTVITIPQKESYFLIDESIDASHAPEFTLPVGQYKSVCFMVGVDSLRNTKDISERTGVLDPATTAAGMYWSWNSGYIHFKLEGTSSASPQTGNIFQYHIGLFGGYTSPTINNTRIVTLDLSARGIAVVKKDNTSDVHLFADILKVFTGNTNVSIASVSAVHGATNSANIANNYKAMFTHDHTHN</sequence>
<dbReference type="Pfam" id="PF20243">
    <property type="entry name" value="MbnP"/>
    <property type="match status" value="1"/>
</dbReference>
<protein>
    <submittedName>
        <fullName evidence="2">MbnP family protein</fullName>
    </submittedName>
</protein>